<dbReference type="EMBL" id="JARACI010000606">
    <property type="protein sequence ID" value="MDD9205676.1"/>
    <property type="molecule type" value="Genomic_DNA"/>
</dbReference>
<protein>
    <submittedName>
        <fullName evidence="1">Phosphopeptide-binding protein</fullName>
    </submittedName>
</protein>
<evidence type="ECO:0000313" key="1">
    <source>
        <dbReference type="EMBL" id="MDD9205676.1"/>
    </source>
</evidence>
<organism evidence="1 2">
    <name type="scientific">Georgenia halotolerans</name>
    <dbReference type="NCBI Taxonomy" id="3028317"/>
    <lineage>
        <taxon>Bacteria</taxon>
        <taxon>Bacillati</taxon>
        <taxon>Actinomycetota</taxon>
        <taxon>Actinomycetes</taxon>
        <taxon>Micrococcales</taxon>
        <taxon>Bogoriellaceae</taxon>
        <taxon>Georgenia</taxon>
    </lineage>
</organism>
<dbReference type="Gene3D" id="3.40.50.300">
    <property type="entry name" value="P-loop containing nucleotide triphosphate hydrolases"/>
    <property type="match status" value="1"/>
</dbReference>
<sequence>PRDVLAATSPPGRGMTDGGLELQVAVVGGTAVPVEQVSALARLAADLRGRATAVAPPVRRAPELVRSEDLPEHVRGRPVLGLAVDTLEPVGFEPAGTFLVTGPPGSGRSNAVHWLTDAVARVAPNARLVHLGTRRTALAGRAGWHRSATGDDAAEVARSVAALFTDPAPEGRTTAVLVVEDLPDFLAGPAETALTELIKKVRRNGHLLLAEGESSAWTAPWPLLTEVRAGRRGLVLQPDGPEGEAVLRTLFPRVRRTDFPPGRALVADRGHVRPVHLPLVVSG</sequence>
<gene>
    <name evidence="1" type="ORF">PU560_04225</name>
</gene>
<feature type="non-terminal residue" evidence="1">
    <location>
        <position position="1"/>
    </location>
</feature>
<dbReference type="Proteomes" id="UP001165561">
    <property type="component" value="Unassembled WGS sequence"/>
</dbReference>
<evidence type="ECO:0000313" key="2">
    <source>
        <dbReference type="Proteomes" id="UP001165561"/>
    </source>
</evidence>
<comment type="caution">
    <text evidence="1">The sequence shown here is derived from an EMBL/GenBank/DDBJ whole genome shotgun (WGS) entry which is preliminary data.</text>
</comment>
<dbReference type="InterPro" id="IPR027417">
    <property type="entry name" value="P-loop_NTPase"/>
</dbReference>
<reference evidence="1" key="1">
    <citation type="submission" date="2023-02" db="EMBL/GenBank/DDBJ databases">
        <title>Georgenia sp.10Sc9-8, isolated from a soil sample collected from the Taklamakan desert.</title>
        <authorList>
            <person name="Liu S."/>
        </authorList>
    </citation>
    <scope>NUCLEOTIDE SEQUENCE</scope>
    <source>
        <strain evidence="1">10Sc9-8</strain>
    </source>
</reference>
<keyword evidence="2" id="KW-1185">Reference proteome</keyword>
<accession>A0ABT5TXS3</accession>
<proteinExistence type="predicted"/>
<name>A0ABT5TXS3_9MICO</name>